<feature type="compositionally biased region" description="Polar residues" evidence="1">
    <location>
        <begin position="16"/>
        <end position="26"/>
    </location>
</feature>
<dbReference type="AlphaFoldDB" id="A0ABD1YQB7"/>
<dbReference type="Proteomes" id="UP001605036">
    <property type="component" value="Unassembled WGS sequence"/>
</dbReference>
<evidence type="ECO:0000256" key="1">
    <source>
        <dbReference type="SAM" id="MobiDB-lite"/>
    </source>
</evidence>
<proteinExistence type="predicted"/>
<feature type="region of interest" description="Disordered" evidence="1">
    <location>
        <begin position="1"/>
        <end position="63"/>
    </location>
</feature>
<keyword evidence="3" id="KW-1185">Reference proteome</keyword>
<name>A0ABD1YQB7_9MARC</name>
<gene>
    <name evidence="2" type="ORF">R1flu_004247</name>
</gene>
<reference evidence="2 3" key="1">
    <citation type="submission" date="2024-09" db="EMBL/GenBank/DDBJ databases">
        <title>Chromosome-scale assembly of Riccia fluitans.</title>
        <authorList>
            <person name="Paukszto L."/>
            <person name="Sawicki J."/>
            <person name="Karawczyk K."/>
            <person name="Piernik-Szablinska J."/>
            <person name="Szczecinska M."/>
            <person name="Mazdziarz M."/>
        </authorList>
    </citation>
    <scope>NUCLEOTIDE SEQUENCE [LARGE SCALE GENOMIC DNA]</scope>
    <source>
        <strain evidence="2">Rf_01</strain>
        <tissue evidence="2">Aerial parts of the thallus</tissue>
    </source>
</reference>
<sequence>MTSLVPPAPAPIPGSFASSSAATQVPSVFMSGPSLPPVRPPSSGGRRLASRVPQDKISDSNPTFISEQASLEETDHGDTPGANPAMTIKNCMRKTKEHSKDFPAEWIELLDSFYGHHPSISPPYIAKSLEDLNVTVDPLEQPLPDSEAKSQRSVKNGAGASTIRYNSGVKRKNASGKAATLLSNSVTTFTTSMLELEKKRDEREENRIAAIHEIEKRKERLERSRQMDHEIRQALTTAIASLALAIGKVVERQQM</sequence>
<dbReference type="EMBL" id="JBHFFA010000003">
    <property type="protein sequence ID" value="KAL2632768.1"/>
    <property type="molecule type" value="Genomic_DNA"/>
</dbReference>
<comment type="caution">
    <text evidence="2">The sequence shown here is derived from an EMBL/GenBank/DDBJ whole genome shotgun (WGS) entry which is preliminary data.</text>
</comment>
<protein>
    <submittedName>
        <fullName evidence="2">Uncharacterized protein</fullName>
    </submittedName>
</protein>
<organism evidence="2 3">
    <name type="scientific">Riccia fluitans</name>
    <dbReference type="NCBI Taxonomy" id="41844"/>
    <lineage>
        <taxon>Eukaryota</taxon>
        <taxon>Viridiplantae</taxon>
        <taxon>Streptophyta</taxon>
        <taxon>Embryophyta</taxon>
        <taxon>Marchantiophyta</taxon>
        <taxon>Marchantiopsida</taxon>
        <taxon>Marchantiidae</taxon>
        <taxon>Marchantiales</taxon>
        <taxon>Ricciaceae</taxon>
        <taxon>Riccia</taxon>
    </lineage>
</organism>
<evidence type="ECO:0000313" key="3">
    <source>
        <dbReference type="Proteomes" id="UP001605036"/>
    </source>
</evidence>
<accession>A0ABD1YQB7</accession>
<feature type="compositionally biased region" description="Pro residues" evidence="1">
    <location>
        <begin position="1"/>
        <end position="12"/>
    </location>
</feature>
<evidence type="ECO:0000313" key="2">
    <source>
        <dbReference type="EMBL" id="KAL2632768.1"/>
    </source>
</evidence>